<dbReference type="Proteomes" id="UP001189429">
    <property type="component" value="Unassembled WGS sequence"/>
</dbReference>
<keyword evidence="6" id="KW-1185">Reference proteome</keyword>
<dbReference type="PANTHER" id="PTHR40849:SF2">
    <property type="entry name" value="RGS DOMAIN-CONTAINING PROTEIN"/>
    <property type="match status" value="1"/>
</dbReference>
<keyword evidence="4" id="KW-0812">Transmembrane</keyword>
<proteinExistence type="inferred from homology"/>
<feature type="transmembrane region" description="Helical" evidence="4">
    <location>
        <begin position="286"/>
        <end position="308"/>
    </location>
</feature>
<gene>
    <name evidence="5" type="ORF">PCOR1329_LOCUS75023</name>
</gene>
<sequence>MSTRVAPDPNSAGGKGDGAELASFSDSEGGGAGKSKGVFSSITGASATIGKAAATAATTVKTTAATSAATVASTAATAAATNASTAAAAAAATAAATNAATVAAAGASAASAAVGSVKSAAQDKAADLGARAKAIVERWVKQQIQDLAARLIEKVPGAVKDALDDEEMPGALSRGKDRLVDAVWPDVRDEILWELSVKLDGRAEDAAEQQPGVDCFRAFFRYHMFPYDKSLWRKMRDPFWVLFQLIPLVPVAAVNPLWFLFTFLVMDRGEEFQLVSFILRFKGYQFITLGLIRSTLGFILFIGCVTAPAEDDQHQCEHHGPGAQDNVWLATGGFVLQVVLAWLAFLLLPCSKQKGRSDLQGVIEVDTAKLEGSHGGHLRYLLLFDLAAFVLCAALVGYTVAMAPGGDAEHWTIEHVVFGAQVLYGFLSFPFFFFTLPLLTRALTHALPTGYDGKGRTRRLAVVRRKRKPNKQAETVSQSKVDELVSEIKALLPFGSSAGAKQ</sequence>
<dbReference type="PRINTS" id="PR00308">
    <property type="entry name" value="ANTIFREEZEI"/>
</dbReference>
<protein>
    <submittedName>
        <fullName evidence="5">Uncharacterized protein</fullName>
    </submittedName>
</protein>
<keyword evidence="2" id="KW-0047">Antifreeze protein</keyword>
<reference evidence="5" key="1">
    <citation type="submission" date="2023-10" db="EMBL/GenBank/DDBJ databases">
        <authorList>
            <person name="Chen Y."/>
            <person name="Shah S."/>
            <person name="Dougan E. K."/>
            <person name="Thang M."/>
            <person name="Chan C."/>
        </authorList>
    </citation>
    <scope>NUCLEOTIDE SEQUENCE [LARGE SCALE GENOMIC DNA]</scope>
</reference>
<feature type="transmembrane region" description="Helical" evidence="4">
    <location>
        <begin position="380"/>
        <end position="401"/>
    </location>
</feature>
<comment type="similarity">
    <text evidence="1">Belongs to the type-I AFP family.</text>
</comment>
<evidence type="ECO:0000313" key="6">
    <source>
        <dbReference type="Proteomes" id="UP001189429"/>
    </source>
</evidence>
<keyword evidence="4" id="KW-1133">Transmembrane helix</keyword>
<feature type="transmembrane region" description="Helical" evidence="4">
    <location>
        <begin position="239"/>
        <end position="265"/>
    </location>
</feature>
<evidence type="ECO:0000256" key="1">
    <source>
        <dbReference type="ARBA" id="ARBA00006358"/>
    </source>
</evidence>
<dbReference type="InterPro" id="IPR000104">
    <property type="entry name" value="Antifreeze_1"/>
</dbReference>
<feature type="transmembrane region" description="Helical" evidence="4">
    <location>
        <begin position="328"/>
        <end position="348"/>
    </location>
</feature>
<feature type="region of interest" description="Disordered" evidence="3">
    <location>
        <begin position="1"/>
        <end position="35"/>
    </location>
</feature>
<evidence type="ECO:0000256" key="4">
    <source>
        <dbReference type="SAM" id="Phobius"/>
    </source>
</evidence>
<name>A0ABN9XAM6_9DINO</name>
<dbReference type="EMBL" id="CAUYUJ010020212">
    <property type="protein sequence ID" value="CAK0896584.1"/>
    <property type="molecule type" value="Genomic_DNA"/>
</dbReference>
<keyword evidence="4" id="KW-0472">Membrane</keyword>
<comment type="caution">
    <text evidence="5">The sequence shown here is derived from an EMBL/GenBank/DDBJ whole genome shotgun (WGS) entry which is preliminary data.</text>
</comment>
<evidence type="ECO:0000313" key="5">
    <source>
        <dbReference type="EMBL" id="CAK0896584.1"/>
    </source>
</evidence>
<evidence type="ECO:0000256" key="3">
    <source>
        <dbReference type="SAM" id="MobiDB-lite"/>
    </source>
</evidence>
<evidence type="ECO:0000256" key="2">
    <source>
        <dbReference type="ARBA" id="ARBA00023076"/>
    </source>
</evidence>
<dbReference type="PANTHER" id="PTHR40849">
    <property type="entry name" value="C2 CALCIUM-DEPENDENT MEMBRANE TARGETING"/>
    <property type="match status" value="1"/>
</dbReference>
<organism evidence="5 6">
    <name type="scientific">Prorocentrum cordatum</name>
    <dbReference type="NCBI Taxonomy" id="2364126"/>
    <lineage>
        <taxon>Eukaryota</taxon>
        <taxon>Sar</taxon>
        <taxon>Alveolata</taxon>
        <taxon>Dinophyceae</taxon>
        <taxon>Prorocentrales</taxon>
        <taxon>Prorocentraceae</taxon>
        <taxon>Prorocentrum</taxon>
    </lineage>
</organism>
<feature type="transmembrane region" description="Helical" evidence="4">
    <location>
        <begin position="421"/>
        <end position="439"/>
    </location>
</feature>
<accession>A0ABN9XAM6</accession>